<evidence type="ECO:0000259" key="1">
    <source>
        <dbReference type="Pfam" id="PF03781"/>
    </source>
</evidence>
<dbReference type="PANTHER" id="PTHR23150:SF19">
    <property type="entry name" value="FORMYLGLYCINE-GENERATING ENZYME"/>
    <property type="match status" value="1"/>
</dbReference>
<organism evidence="2 3">
    <name type="scientific">Fulvivirga sedimenti</name>
    <dbReference type="NCBI Taxonomy" id="2879465"/>
    <lineage>
        <taxon>Bacteria</taxon>
        <taxon>Pseudomonadati</taxon>
        <taxon>Bacteroidota</taxon>
        <taxon>Cytophagia</taxon>
        <taxon>Cytophagales</taxon>
        <taxon>Fulvivirgaceae</taxon>
        <taxon>Fulvivirga</taxon>
    </lineage>
</organism>
<keyword evidence="3" id="KW-1185">Reference proteome</keyword>
<accession>A0A9X1HW86</accession>
<dbReference type="RefSeq" id="WP_225699393.1">
    <property type="nucleotide sequence ID" value="NZ_JAIXNE010000006.1"/>
</dbReference>
<evidence type="ECO:0000313" key="3">
    <source>
        <dbReference type="Proteomes" id="UP001139409"/>
    </source>
</evidence>
<reference evidence="2" key="1">
    <citation type="submission" date="2021-09" db="EMBL/GenBank/DDBJ databases">
        <title>Fulvivirga sp. isolated from coastal sediment.</title>
        <authorList>
            <person name="Yu H."/>
        </authorList>
    </citation>
    <scope>NUCLEOTIDE SEQUENCE</scope>
    <source>
        <strain evidence="2">1062</strain>
    </source>
</reference>
<dbReference type="Proteomes" id="UP001139409">
    <property type="component" value="Unassembled WGS sequence"/>
</dbReference>
<dbReference type="AlphaFoldDB" id="A0A9X1HW86"/>
<dbReference type="Pfam" id="PF03781">
    <property type="entry name" value="FGE-sulfatase"/>
    <property type="match status" value="1"/>
</dbReference>
<protein>
    <submittedName>
        <fullName evidence="2">Formylglycine-generating enzyme family protein</fullName>
    </submittedName>
</protein>
<dbReference type="InterPro" id="IPR051043">
    <property type="entry name" value="Sulfatase_Mod_Factor_Kinase"/>
</dbReference>
<proteinExistence type="predicted"/>
<dbReference type="InterPro" id="IPR016187">
    <property type="entry name" value="CTDL_fold"/>
</dbReference>
<evidence type="ECO:0000313" key="2">
    <source>
        <dbReference type="EMBL" id="MCA6078535.1"/>
    </source>
</evidence>
<dbReference type="EMBL" id="JAIXNE010000006">
    <property type="protein sequence ID" value="MCA6078535.1"/>
    <property type="molecule type" value="Genomic_DNA"/>
</dbReference>
<dbReference type="InterPro" id="IPR042095">
    <property type="entry name" value="SUMF_sf"/>
</dbReference>
<gene>
    <name evidence="2" type="ORF">LDX50_26915</name>
</gene>
<dbReference type="SUPFAM" id="SSF56436">
    <property type="entry name" value="C-type lectin-like"/>
    <property type="match status" value="1"/>
</dbReference>
<dbReference type="GO" id="GO:0120147">
    <property type="term" value="F:formylglycine-generating oxidase activity"/>
    <property type="evidence" value="ECO:0007669"/>
    <property type="project" value="TreeGrafter"/>
</dbReference>
<dbReference type="PANTHER" id="PTHR23150">
    <property type="entry name" value="SULFATASE MODIFYING FACTOR 1, 2"/>
    <property type="match status" value="1"/>
</dbReference>
<comment type="caution">
    <text evidence="2">The sequence shown here is derived from an EMBL/GenBank/DDBJ whole genome shotgun (WGS) entry which is preliminary data.</text>
</comment>
<feature type="domain" description="Sulfatase-modifying factor enzyme-like" evidence="1">
    <location>
        <begin position="44"/>
        <end position="278"/>
    </location>
</feature>
<name>A0A9X1HW86_9BACT</name>
<dbReference type="InterPro" id="IPR005532">
    <property type="entry name" value="SUMF_dom"/>
</dbReference>
<dbReference type="Gene3D" id="3.90.1580.10">
    <property type="entry name" value="paralog of FGE (formylglycine-generating enzyme)"/>
    <property type="match status" value="1"/>
</dbReference>
<sequence length="324" mass="36775">MRAGVPVVITLTALTFVGGGTLAVRNGFEDYNEIIPGTDLEIEMKAIEGGTFLAGSPDSEAGRRPDEGPLHEVRVDGFWMSTMEITWDEFEFFLYRNRDDVVHPRPGEIELDVDGVSGATMPYVNFNKPGHPVVNVTQYAASVFCEWLTARTGRFYRLPTEAEWEYASRAGTNTPYSFDDPSAIDEYAWYAENSNGTFNRGGMKEPNPWGLYDMHGNVAEWVLDSYDPEYYAGLPSVAENPLNRGEDLYPHVVRGGSWMDDPDVLRSAARTYSDPSWKKRDPQFPKSLWWHTDALHVGFRIVRPVQTPPESEWERFRLPPINDY</sequence>